<keyword evidence="4" id="KW-1185">Reference proteome</keyword>
<feature type="coiled-coil region" evidence="1">
    <location>
        <begin position="117"/>
        <end position="158"/>
    </location>
</feature>
<gene>
    <name evidence="3" type="ORF">Hypma_004098</name>
</gene>
<dbReference type="Gene3D" id="1.20.1280.50">
    <property type="match status" value="1"/>
</dbReference>
<dbReference type="InterPro" id="IPR036047">
    <property type="entry name" value="F-box-like_dom_sf"/>
</dbReference>
<dbReference type="Proteomes" id="UP000076154">
    <property type="component" value="Unassembled WGS sequence"/>
</dbReference>
<feature type="region of interest" description="Disordered" evidence="2">
    <location>
        <begin position="20"/>
        <end position="42"/>
    </location>
</feature>
<dbReference type="InParanoid" id="A0A369K6L2"/>
<sequence length="591" mass="66888">MPVRIVFGTVPEPHLVALISDSSHAPSSGNVGREPKLEEQEQRVTDCGAKPAKSGPWIRWNDGFLTVTASKNDQATTSNFPPYSVFSSTMPIVQMDTDESRYHHLISTNDEPPDLEVAEIQKIIAQRQSNLSELEIRIAELREMLQSLIERRNHEEKIRSHFRAVVSPVRRLPRDILIEIFLFTRDWRKREYSRFNSIGEFLSDPVGPLPTPSALVITHVCSQWRHIALSAPMLWATINSDYVDPDPSGPEAGPYYDQYLHMWLSRTGTRYPLDITFTGAYFGDHPETSLSWLHPYMHRIRALHLQGSLYGLPSSSFEHLETLRMSDFYLDDHPDDIQVSFPSLRRLIVQGDGELIPDPFIPWPQLTHLILDGQMVDPPMLRDILSQSTALVKLHLGMPEDSATVFTTTDDEHILMPHVETLIIGGGIYWLLACLTLPKLTTLRANLSLWPAALYYAFRSRSSFSLKSLTLDGTMEAADVLNMIRESPTITEIMLGIGIGITPMLISGLASPRTVPHLEYLEICSDVYPVFDANTILDMVTSRDRSGKPAVLEPNTALHVRAFRSQVPKRSWDGQVQRFPSYGRTDLFFFC</sequence>
<dbReference type="Gene3D" id="3.80.10.10">
    <property type="entry name" value="Ribonuclease Inhibitor"/>
    <property type="match status" value="1"/>
</dbReference>
<reference evidence="3" key="1">
    <citation type="submission" date="2018-04" db="EMBL/GenBank/DDBJ databases">
        <title>Whole genome sequencing of Hypsizygus marmoreus.</title>
        <authorList>
            <person name="Choi I.-G."/>
            <person name="Min B."/>
            <person name="Kim J.-G."/>
            <person name="Kim S."/>
            <person name="Oh Y.-L."/>
            <person name="Kong W.-S."/>
            <person name="Park H."/>
            <person name="Jeong J."/>
            <person name="Song E.-S."/>
        </authorList>
    </citation>
    <scope>NUCLEOTIDE SEQUENCE [LARGE SCALE GENOMIC DNA]</scope>
    <source>
        <strain evidence="3">51987-8</strain>
    </source>
</reference>
<dbReference type="InterPro" id="IPR032675">
    <property type="entry name" value="LRR_dom_sf"/>
</dbReference>
<evidence type="ECO:0000313" key="3">
    <source>
        <dbReference type="EMBL" id="RDB27473.1"/>
    </source>
</evidence>
<name>A0A369K6L2_HYPMA</name>
<protein>
    <submittedName>
        <fullName evidence="3">Uncharacterized protein</fullName>
    </submittedName>
</protein>
<evidence type="ECO:0000256" key="2">
    <source>
        <dbReference type="SAM" id="MobiDB-lite"/>
    </source>
</evidence>
<organism evidence="3 4">
    <name type="scientific">Hypsizygus marmoreus</name>
    <name type="common">White beech mushroom</name>
    <name type="synonym">Agaricus marmoreus</name>
    <dbReference type="NCBI Taxonomy" id="39966"/>
    <lineage>
        <taxon>Eukaryota</taxon>
        <taxon>Fungi</taxon>
        <taxon>Dikarya</taxon>
        <taxon>Basidiomycota</taxon>
        <taxon>Agaricomycotina</taxon>
        <taxon>Agaricomycetes</taxon>
        <taxon>Agaricomycetidae</taxon>
        <taxon>Agaricales</taxon>
        <taxon>Tricholomatineae</taxon>
        <taxon>Lyophyllaceae</taxon>
        <taxon>Hypsizygus</taxon>
    </lineage>
</organism>
<dbReference type="OrthoDB" id="3365698at2759"/>
<dbReference type="SUPFAM" id="SSF52047">
    <property type="entry name" value="RNI-like"/>
    <property type="match status" value="1"/>
</dbReference>
<comment type="caution">
    <text evidence="3">The sequence shown here is derived from an EMBL/GenBank/DDBJ whole genome shotgun (WGS) entry which is preliminary data.</text>
</comment>
<feature type="compositionally biased region" description="Basic and acidic residues" evidence="2">
    <location>
        <begin position="33"/>
        <end position="42"/>
    </location>
</feature>
<proteinExistence type="predicted"/>
<dbReference type="STRING" id="39966.A0A369K6L2"/>
<feature type="compositionally biased region" description="Polar residues" evidence="2">
    <location>
        <begin position="20"/>
        <end position="30"/>
    </location>
</feature>
<evidence type="ECO:0000256" key="1">
    <source>
        <dbReference type="SAM" id="Coils"/>
    </source>
</evidence>
<keyword evidence="1" id="KW-0175">Coiled coil</keyword>
<dbReference type="EMBL" id="LUEZ02000016">
    <property type="protein sequence ID" value="RDB27473.1"/>
    <property type="molecule type" value="Genomic_DNA"/>
</dbReference>
<dbReference type="SUPFAM" id="SSF81383">
    <property type="entry name" value="F-box domain"/>
    <property type="match status" value="1"/>
</dbReference>
<evidence type="ECO:0000313" key="4">
    <source>
        <dbReference type="Proteomes" id="UP000076154"/>
    </source>
</evidence>
<accession>A0A369K6L2</accession>
<dbReference type="AlphaFoldDB" id="A0A369K6L2"/>